<name>A0ACC0GRB5_9ERIC</name>
<accession>A0ACC0GRB5</accession>
<comment type="caution">
    <text evidence="1">The sequence shown here is derived from an EMBL/GenBank/DDBJ whole genome shotgun (WGS) entry which is preliminary data.</text>
</comment>
<proteinExistence type="predicted"/>
<dbReference type="EMBL" id="CM045765">
    <property type="protein sequence ID" value="KAI8002051.1"/>
    <property type="molecule type" value="Genomic_DNA"/>
</dbReference>
<gene>
    <name evidence="1" type="ORF">LOK49_LG09G02203</name>
</gene>
<keyword evidence="2" id="KW-1185">Reference proteome</keyword>
<organism evidence="1 2">
    <name type="scientific">Camellia lanceoleosa</name>
    <dbReference type="NCBI Taxonomy" id="1840588"/>
    <lineage>
        <taxon>Eukaryota</taxon>
        <taxon>Viridiplantae</taxon>
        <taxon>Streptophyta</taxon>
        <taxon>Embryophyta</taxon>
        <taxon>Tracheophyta</taxon>
        <taxon>Spermatophyta</taxon>
        <taxon>Magnoliopsida</taxon>
        <taxon>eudicotyledons</taxon>
        <taxon>Gunneridae</taxon>
        <taxon>Pentapetalae</taxon>
        <taxon>asterids</taxon>
        <taxon>Ericales</taxon>
        <taxon>Theaceae</taxon>
        <taxon>Camellia</taxon>
    </lineage>
</organism>
<evidence type="ECO:0000313" key="2">
    <source>
        <dbReference type="Proteomes" id="UP001060215"/>
    </source>
</evidence>
<protein>
    <submittedName>
        <fullName evidence="1">Phytochrome E</fullName>
    </submittedName>
</protein>
<dbReference type="Proteomes" id="UP001060215">
    <property type="component" value="Chromosome 8"/>
</dbReference>
<evidence type="ECO:0000313" key="1">
    <source>
        <dbReference type="EMBL" id="KAI8002051.1"/>
    </source>
</evidence>
<sequence>MELRIRESRERIINSTTTFSSTASTSNNNNNNITIKNKAIAQCNADASHLSEFEQSSDFGKSFNYSRSVIHAPQTVPEEQITAYLSGIQRGIVIHLEPALLGDLALSLAEVVQSQKLLARAISRLQSVPAGDIGVLCDTVVEDVQQLTGYDRVMVYKFHYDDHGEVVSETRRPDLEPYLGLHFPATDIPHAARVLFKQNRVRMICNCLVNPVRIIQSKELKQPLCLVNSTFDRPMLATRSTWLT</sequence>
<reference evidence="1 2" key="1">
    <citation type="journal article" date="2022" name="Plant J.">
        <title>Chromosome-level genome of Camellia lanceoleosa provides a valuable resource for understanding genome evolution and self-incompatibility.</title>
        <authorList>
            <person name="Gong W."/>
            <person name="Xiao S."/>
            <person name="Wang L."/>
            <person name="Liao Z."/>
            <person name="Chang Y."/>
            <person name="Mo W."/>
            <person name="Hu G."/>
            <person name="Li W."/>
            <person name="Zhao G."/>
            <person name="Zhu H."/>
            <person name="Hu X."/>
            <person name="Ji K."/>
            <person name="Xiang X."/>
            <person name="Song Q."/>
            <person name="Yuan D."/>
            <person name="Jin S."/>
            <person name="Zhang L."/>
        </authorList>
    </citation>
    <scope>NUCLEOTIDE SEQUENCE [LARGE SCALE GENOMIC DNA]</scope>
    <source>
        <strain evidence="1">SQ_2022a</strain>
    </source>
</reference>